<dbReference type="PANTHER" id="PTHR37984:SF5">
    <property type="entry name" value="PROTEIN NYNRIN-LIKE"/>
    <property type="match status" value="1"/>
</dbReference>
<feature type="domain" description="Reverse transcriptase RNase H-like" evidence="9">
    <location>
        <begin position="783"/>
        <end position="884"/>
    </location>
</feature>
<dbReference type="FunFam" id="3.30.70.270:FF:000020">
    <property type="entry name" value="Transposon Tf2-6 polyprotein-like Protein"/>
    <property type="match status" value="1"/>
</dbReference>
<dbReference type="SUPFAM" id="SSF53335">
    <property type="entry name" value="S-adenosyl-L-methionine-dependent methyltransferases"/>
    <property type="match status" value="1"/>
</dbReference>
<dbReference type="Pfam" id="PF00078">
    <property type="entry name" value="RVT_1"/>
    <property type="match status" value="1"/>
</dbReference>
<reference evidence="11" key="1">
    <citation type="journal article" date="2017" name="Cell">
        <title>Insights into land plant evolution garnered from the Marchantia polymorpha genome.</title>
        <authorList>
            <person name="Bowman J.L."/>
            <person name="Kohchi T."/>
            <person name="Yamato K.T."/>
            <person name="Jenkins J."/>
            <person name="Shu S."/>
            <person name="Ishizaki K."/>
            <person name="Yamaoka S."/>
            <person name="Nishihama R."/>
            <person name="Nakamura Y."/>
            <person name="Berger F."/>
            <person name="Adam C."/>
            <person name="Aki S.S."/>
            <person name="Althoff F."/>
            <person name="Araki T."/>
            <person name="Arteaga-Vazquez M.A."/>
            <person name="Balasubrmanian S."/>
            <person name="Barry K."/>
            <person name="Bauer D."/>
            <person name="Boehm C.R."/>
            <person name="Briginshaw L."/>
            <person name="Caballero-Perez J."/>
            <person name="Catarino B."/>
            <person name="Chen F."/>
            <person name="Chiyoda S."/>
            <person name="Chovatia M."/>
            <person name="Davies K.M."/>
            <person name="Delmans M."/>
            <person name="Demura T."/>
            <person name="Dierschke T."/>
            <person name="Dolan L."/>
            <person name="Dorantes-Acosta A.E."/>
            <person name="Eklund D.M."/>
            <person name="Florent S.N."/>
            <person name="Flores-Sandoval E."/>
            <person name="Fujiyama A."/>
            <person name="Fukuzawa H."/>
            <person name="Galik B."/>
            <person name="Grimanelli D."/>
            <person name="Grimwood J."/>
            <person name="Grossniklaus U."/>
            <person name="Hamada T."/>
            <person name="Haseloff J."/>
            <person name="Hetherington A.J."/>
            <person name="Higo A."/>
            <person name="Hirakawa Y."/>
            <person name="Hundley H.N."/>
            <person name="Ikeda Y."/>
            <person name="Inoue K."/>
            <person name="Inoue S.I."/>
            <person name="Ishida S."/>
            <person name="Jia Q."/>
            <person name="Kakita M."/>
            <person name="Kanazawa T."/>
            <person name="Kawai Y."/>
            <person name="Kawashima T."/>
            <person name="Kennedy M."/>
            <person name="Kinose K."/>
            <person name="Kinoshita T."/>
            <person name="Kohara Y."/>
            <person name="Koide E."/>
            <person name="Komatsu K."/>
            <person name="Kopischke S."/>
            <person name="Kubo M."/>
            <person name="Kyozuka J."/>
            <person name="Lagercrantz U."/>
            <person name="Lin S.S."/>
            <person name="Lindquist E."/>
            <person name="Lipzen A.M."/>
            <person name="Lu C.W."/>
            <person name="De Luna E."/>
            <person name="Martienssen R.A."/>
            <person name="Minamino N."/>
            <person name="Mizutani M."/>
            <person name="Mizutani M."/>
            <person name="Mochizuki N."/>
            <person name="Monte I."/>
            <person name="Mosher R."/>
            <person name="Nagasaki H."/>
            <person name="Nakagami H."/>
            <person name="Naramoto S."/>
            <person name="Nishitani K."/>
            <person name="Ohtani M."/>
            <person name="Okamoto T."/>
            <person name="Okumura M."/>
            <person name="Phillips J."/>
            <person name="Pollak B."/>
            <person name="Reinders A."/>
            <person name="Rovekamp M."/>
            <person name="Sano R."/>
            <person name="Sawa S."/>
            <person name="Schmid M.W."/>
            <person name="Shirakawa M."/>
            <person name="Solano R."/>
            <person name="Spunde A."/>
            <person name="Suetsugu N."/>
            <person name="Sugano S."/>
            <person name="Sugiyama A."/>
            <person name="Sun R."/>
            <person name="Suzuki Y."/>
            <person name="Takenaka M."/>
            <person name="Takezawa D."/>
            <person name="Tomogane H."/>
            <person name="Tsuzuki M."/>
            <person name="Ueda T."/>
            <person name="Umeda M."/>
            <person name="Ward J.M."/>
            <person name="Watanabe Y."/>
            <person name="Yazaki K."/>
            <person name="Yokoyama R."/>
            <person name="Yoshitake Y."/>
            <person name="Yotsui I."/>
            <person name="Zachgo S."/>
            <person name="Schmutz J."/>
        </authorList>
    </citation>
    <scope>NUCLEOTIDE SEQUENCE [LARGE SCALE GENOMIC DNA]</scope>
    <source>
        <strain evidence="11">Tak-1</strain>
    </source>
</reference>
<dbReference type="GO" id="GO:0003964">
    <property type="term" value="F:RNA-directed DNA polymerase activity"/>
    <property type="evidence" value="ECO:0007669"/>
    <property type="project" value="UniProtKB-KW"/>
</dbReference>
<dbReference type="Gene3D" id="3.30.70.270">
    <property type="match status" value="2"/>
</dbReference>
<evidence type="ECO:0008006" key="12">
    <source>
        <dbReference type="Google" id="ProtNLM"/>
    </source>
</evidence>
<keyword evidence="2" id="KW-0808">Transferase</keyword>
<proteinExistence type="predicted"/>
<dbReference type="GO" id="GO:0008168">
    <property type="term" value="F:methyltransferase activity"/>
    <property type="evidence" value="ECO:0007669"/>
    <property type="project" value="UniProtKB-KW"/>
</dbReference>
<dbReference type="Gene3D" id="3.40.50.150">
    <property type="entry name" value="Vaccinia Virus protein VP39"/>
    <property type="match status" value="1"/>
</dbReference>
<evidence type="ECO:0000256" key="4">
    <source>
        <dbReference type="ARBA" id="ARBA00022722"/>
    </source>
</evidence>
<evidence type="ECO:0000259" key="9">
    <source>
        <dbReference type="Pfam" id="PF17917"/>
    </source>
</evidence>
<evidence type="ECO:0000256" key="3">
    <source>
        <dbReference type="ARBA" id="ARBA00022695"/>
    </source>
</evidence>
<keyword evidence="4" id="KW-0540">Nuclease</keyword>
<dbReference type="InterPro" id="IPR001525">
    <property type="entry name" value="C5_MeTfrase"/>
</dbReference>
<evidence type="ECO:0000256" key="6">
    <source>
        <dbReference type="ARBA" id="ARBA00022801"/>
    </source>
</evidence>
<sequence length="949" mass="107710">MRPAPPSDTRVRTEVLTSSVKDADVQSSVVMWMATTILRSPLFSTTELMDSDIDLARVFRVVATSCERGRVTATSAEIRKDTVEELFSTSTLFEETTWQAATARMKSLPARPAIDRESIVPGVCMVDNMSGLFCLVSSTRKVCVPVRVLLDSGAQSLMLGKAACISLGIRRSELEPCPFQIQTSLGGASDRSNFMTRESIASYDVFVGGAVLYPMGFWMDYWTETAAYRHGWQSSDGRLSELASGILVRRYLYVEKDETARRVSSRHVAQLMQRFTSLLPRSAVRGYQKALPTDISLLGAPDLDRVGHIDMVIAGWPCQGHTRAGHGTGLHDPRSRMFWKMMRVLRHLQVHQTRSLAYILEKVPLLGDTRAQLMAIVHKVRAWIGSAVLLDAVRVGSRAHRARLWWTNLLPREILRHAYDSVQRDPTLTVDSILDVSRHSQVVRVDDRSPMALMNRVGQPRMALPTFVNYPASHAYRDGGPGLLPCSWRGFSCGGGYEGAYGEPFFARCSVATIDSYAYATVMPVKKDVNDNYTDRRMCGDYRPINRQTKSDKYAMPTPEEIFDVVEHGWIFSTLDLRAGYHQLPIREEDKIKTAFWGVNSHGKDCLYRWRFLPFGLKNAPAEFQRVMDRILAGLDFVRCYIYDILVCSDTVEQHQIHLQIVFERLRAHGLRLHPGKCKFFQEKVEYLGHVIYPGGLGVQLAKVEAIARIPRSTDVSRVRAFMGLANYYWMYVKEFSAIAKPLNQLLKSDQEWQRGDEQERAFVELKAKLVAAPILRRPIRGRPYQLHTYWSMLGLGAVWTQRDDEGKEFVVVYASRSNNATDTRYSLYKGECLAAVWAVAHFRCYLFGTQFTLVTDHQPLKWLMESEKLTGKLARWALILQEYDFQVVHRPGVENLYANGLSQNPCTRPKDDTGARLHDEVHKEMVHGWHASAFMCWLYPEVEDGGVD</sequence>
<dbReference type="Proteomes" id="UP000244005">
    <property type="component" value="Unassembled WGS sequence"/>
</dbReference>
<dbReference type="AlphaFoldDB" id="A0A2R6XBH1"/>
<dbReference type="InterPro" id="IPR029063">
    <property type="entry name" value="SAM-dependent_MTases_sf"/>
</dbReference>
<gene>
    <name evidence="10" type="ORF">MARPO_0025s0070</name>
</gene>
<keyword evidence="7" id="KW-0695">RNA-directed DNA polymerase</keyword>
<keyword evidence="1" id="KW-0489">Methyltransferase</keyword>
<dbReference type="GO" id="GO:0032259">
    <property type="term" value="P:methylation"/>
    <property type="evidence" value="ECO:0007669"/>
    <property type="project" value="UniProtKB-KW"/>
</dbReference>
<keyword evidence="3" id="KW-0548">Nucleotidyltransferase</keyword>
<protein>
    <recommendedName>
        <fullName evidence="12">Reverse transcriptase</fullName>
    </recommendedName>
</protein>
<evidence type="ECO:0000256" key="7">
    <source>
        <dbReference type="ARBA" id="ARBA00022918"/>
    </source>
</evidence>
<name>A0A2R6XBH1_MARPO</name>
<dbReference type="OrthoDB" id="415724at2759"/>
<dbReference type="EMBL" id="KZ772697">
    <property type="protein sequence ID" value="PTQ43379.1"/>
    <property type="molecule type" value="Genomic_DNA"/>
</dbReference>
<dbReference type="CDD" id="cd09274">
    <property type="entry name" value="RNase_HI_RT_Ty3"/>
    <property type="match status" value="1"/>
</dbReference>
<organism evidence="10 11">
    <name type="scientific">Marchantia polymorpha</name>
    <name type="common">Common liverwort</name>
    <name type="synonym">Marchantia aquatica</name>
    <dbReference type="NCBI Taxonomy" id="3197"/>
    <lineage>
        <taxon>Eukaryota</taxon>
        <taxon>Viridiplantae</taxon>
        <taxon>Streptophyta</taxon>
        <taxon>Embryophyta</taxon>
        <taxon>Marchantiophyta</taxon>
        <taxon>Marchantiopsida</taxon>
        <taxon>Marchantiidae</taxon>
        <taxon>Marchantiales</taxon>
        <taxon>Marchantiaceae</taxon>
        <taxon>Marchantia</taxon>
    </lineage>
</organism>
<dbReference type="InterPro" id="IPR043128">
    <property type="entry name" value="Rev_trsase/Diguanyl_cyclase"/>
</dbReference>
<dbReference type="InterPro" id="IPR043502">
    <property type="entry name" value="DNA/RNA_pol_sf"/>
</dbReference>
<keyword evidence="11" id="KW-1185">Reference proteome</keyword>
<evidence type="ECO:0000256" key="2">
    <source>
        <dbReference type="ARBA" id="ARBA00022679"/>
    </source>
</evidence>
<dbReference type="CDD" id="cd01647">
    <property type="entry name" value="RT_LTR"/>
    <property type="match status" value="1"/>
</dbReference>
<evidence type="ECO:0000313" key="11">
    <source>
        <dbReference type="Proteomes" id="UP000244005"/>
    </source>
</evidence>
<keyword evidence="5" id="KW-0255">Endonuclease</keyword>
<dbReference type="GO" id="GO:0004519">
    <property type="term" value="F:endonuclease activity"/>
    <property type="evidence" value="ECO:0007669"/>
    <property type="project" value="UniProtKB-KW"/>
</dbReference>
<feature type="domain" description="Reverse transcriptase" evidence="8">
    <location>
        <begin position="534"/>
        <end position="692"/>
    </location>
</feature>
<dbReference type="Pfam" id="PF17917">
    <property type="entry name" value="RT_RNaseH"/>
    <property type="match status" value="1"/>
</dbReference>
<dbReference type="GO" id="GO:0016787">
    <property type="term" value="F:hydrolase activity"/>
    <property type="evidence" value="ECO:0007669"/>
    <property type="project" value="UniProtKB-KW"/>
</dbReference>
<keyword evidence="6" id="KW-0378">Hydrolase</keyword>
<dbReference type="SUPFAM" id="SSF56672">
    <property type="entry name" value="DNA/RNA polymerases"/>
    <property type="match status" value="1"/>
</dbReference>
<dbReference type="InterPro" id="IPR041373">
    <property type="entry name" value="RT_RNaseH"/>
</dbReference>
<evidence type="ECO:0000259" key="8">
    <source>
        <dbReference type="Pfam" id="PF00078"/>
    </source>
</evidence>
<evidence type="ECO:0000313" key="10">
    <source>
        <dbReference type="EMBL" id="PTQ43379.1"/>
    </source>
</evidence>
<accession>A0A2R6XBH1</accession>
<dbReference type="InterPro" id="IPR000477">
    <property type="entry name" value="RT_dom"/>
</dbReference>
<dbReference type="Pfam" id="PF00145">
    <property type="entry name" value="DNA_methylase"/>
    <property type="match status" value="1"/>
</dbReference>
<evidence type="ECO:0000256" key="5">
    <source>
        <dbReference type="ARBA" id="ARBA00022759"/>
    </source>
</evidence>
<evidence type="ECO:0000256" key="1">
    <source>
        <dbReference type="ARBA" id="ARBA00022603"/>
    </source>
</evidence>
<dbReference type="InterPro" id="IPR050951">
    <property type="entry name" value="Retrovirus_Pol_polyprotein"/>
</dbReference>
<dbReference type="PANTHER" id="PTHR37984">
    <property type="entry name" value="PROTEIN CBG26694"/>
    <property type="match status" value="1"/>
</dbReference>